<reference evidence="2 3" key="1">
    <citation type="submission" date="2022-08" db="EMBL/GenBank/DDBJ databases">
        <title>Myroides zhujiangensis sp. nov., a novel bacterium isolated from sediment in the Pearl River Estuary.</title>
        <authorList>
            <person name="Cui L."/>
        </authorList>
    </citation>
    <scope>NUCLEOTIDE SEQUENCE [LARGE SCALE GENOMIC DNA]</scope>
    <source>
        <strain evidence="2 3">SCSIO 72103</strain>
    </source>
</reference>
<keyword evidence="1" id="KW-0732">Signal</keyword>
<feature type="chain" id="PRO_5045700667" evidence="1">
    <location>
        <begin position="20"/>
        <end position="257"/>
    </location>
</feature>
<dbReference type="EMBL" id="CP102382">
    <property type="protein sequence ID" value="UUV21301.1"/>
    <property type="molecule type" value="Genomic_DNA"/>
</dbReference>
<protein>
    <submittedName>
        <fullName evidence="2">Uncharacterized protein</fullName>
    </submittedName>
</protein>
<name>A0ABY5NRV3_9FLAO</name>
<evidence type="ECO:0000256" key="1">
    <source>
        <dbReference type="SAM" id="SignalP"/>
    </source>
</evidence>
<dbReference type="Proteomes" id="UP001317001">
    <property type="component" value="Chromosome"/>
</dbReference>
<gene>
    <name evidence="2" type="ORF">NPX36_13375</name>
</gene>
<accession>A0ABY5NRV3</accession>
<organism evidence="2 3">
    <name type="scientific">Paenimyroides aestuarii</name>
    <dbReference type="NCBI Taxonomy" id="2968490"/>
    <lineage>
        <taxon>Bacteria</taxon>
        <taxon>Pseudomonadati</taxon>
        <taxon>Bacteroidota</taxon>
        <taxon>Flavobacteriia</taxon>
        <taxon>Flavobacteriales</taxon>
        <taxon>Flavobacteriaceae</taxon>
        <taxon>Paenimyroides</taxon>
    </lineage>
</organism>
<proteinExistence type="predicted"/>
<evidence type="ECO:0000313" key="3">
    <source>
        <dbReference type="Proteomes" id="UP001317001"/>
    </source>
</evidence>
<sequence length="257" mass="29524">MKKILTAFFVFLHAYVLHAQMATFKVALPKPPNLTYYALNHLGDTSSIVSDEIAKETPLQTFTFKDPFLGQIAQYDERNPLQQLVFYKNTQQVILLDNQLSVKDKIVLNERFPEIDAVYAALTAQTAIWIFDGISKRWCMISNQQEQPQFVSNPITNYSFLTTSGNFAYWQIDDVVYGIDIYGKLIKEQKLPKKAQLLAINGDLLVYVLNNKLFLFHTKKNETEHLSNVETAAEWAIFNTKSLSVFTADTLYLYQIN</sequence>
<evidence type="ECO:0000313" key="2">
    <source>
        <dbReference type="EMBL" id="UUV21301.1"/>
    </source>
</evidence>
<dbReference type="RefSeq" id="WP_257499228.1">
    <property type="nucleotide sequence ID" value="NZ_CP102382.1"/>
</dbReference>
<feature type="signal peptide" evidence="1">
    <location>
        <begin position="1"/>
        <end position="19"/>
    </location>
</feature>
<keyword evidence="3" id="KW-1185">Reference proteome</keyword>